<evidence type="ECO:0000313" key="2">
    <source>
        <dbReference type="Proteomes" id="UP001400965"/>
    </source>
</evidence>
<dbReference type="RefSeq" id="WP_346046671.1">
    <property type="nucleotide sequence ID" value="NZ_BAAACP010000021.1"/>
</dbReference>
<comment type="caution">
    <text evidence="1">The sequence shown here is derived from an EMBL/GenBank/DDBJ whole genome shotgun (WGS) entry which is preliminary data.</text>
</comment>
<dbReference type="PANTHER" id="PTHR37816:SF3">
    <property type="entry name" value="MODULATES DNA TOPOLOGY"/>
    <property type="match status" value="1"/>
</dbReference>
<protein>
    <submittedName>
        <fullName evidence="1">DNA topology modulation protein</fullName>
    </submittedName>
</protein>
<keyword evidence="2" id="KW-1185">Reference proteome</keyword>
<reference evidence="1 2" key="1">
    <citation type="journal article" date="2019" name="Int. J. Syst. Evol. Microbiol.">
        <title>The Global Catalogue of Microorganisms (GCM) 10K type strain sequencing project: providing services to taxonomists for standard genome sequencing and annotation.</title>
        <authorList>
            <consortium name="The Broad Institute Genomics Platform"/>
            <consortium name="The Broad Institute Genome Sequencing Center for Infectious Disease"/>
            <person name="Wu L."/>
            <person name="Ma J."/>
        </authorList>
    </citation>
    <scope>NUCLEOTIDE SEQUENCE [LARGE SCALE GENOMIC DNA]</scope>
    <source>
        <strain evidence="1 2">JCM 6486</strain>
    </source>
</reference>
<dbReference type="EMBL" id="BAAACP010000021">
    <property type="protein sequence ID" value="GAA0865997.1"/>
    <property type="molecule type" value="Genomic_DNA"/>
</dbReference>
<name>A0ABN1M9H2_9FIRM</name>
<accession>A0ABN1M9H2</accession>
<dbReference type="PANTHER" id="PTHR37816">
    <property type="entry name" value="YALI0E33011P"/>
    <property type="match status" value="1"/>
</dbReference>
<dbReference type="InterPro" id="IPR052922">
    <property type="entry name" value="Cytidylate_Kinase-2"/>
</dbReference>
<dbReference type="Proteomes" id="UP001400965">
    <property type="component" value="Unassembled WGS sequence"/>
</dbReference>
<dbReference type="InterPro" id="IPR027417">
    <property type="entry name" value="P-loop_NTPase"/>
</dbReference>
<sequence length="170" mass="20505">MKIAIIGYSGSGKSTLSRQLAKHYNIPVLFLDTVNFLPNWVMRDRDEGRLIVWDFMQNDSWVIDGNYSDFFQRERLEQADKIIFLNFPRRICMYRALKRYFKNKNTTREDMAKGCIEKMDLEFIWWILHKGRTKEKCNHYKKIEEDFKGKIVVLKRPKEVRLFLQNIINS</sequence>
<organism evidence="1 2">
    <name type="scientific">Paraclostridium tenue</name>
    <dbReference type="NCBI Taxonomy" id="1737"/>
    <lineage>
        <taxon>Bacteria</taxon>
        <taxon>Bacillati</taxon>
        <taxon>Bacillota</taxon>
        <taxon>Clostridia</taxon>
        <taxon>Peptostreptococcales</taxon>
        <taxon>Peptostreptococcaceae</taxon>
        <taxon>Paraclostridium</taxon>
    </lineage>
</organism>
<gene>
    <name evidence="1" type="ORF">GCM10008917_25720</name>
</gene>
<proteinExistence type="predicted"/>
<dbReference type="SUPFAM" id="SSF52540">
    <property type="entry name" value="P-loop containing nucleoside triphosphate hydrolases"/>
    <property type="match status" value="1"/>
</dbReference>
<dbReference type="Gene3D" id="3.40.50.300">
    <property type="entry name" value="P-loop containing nucleotide triphosphate hydrolases"/>
    <property type="match status" value="1"/>
</dbReference>
<evidence type="ECO:0000313" key="1">
    <source>
        <dbReference type="EMBL" id="GAA0865997.1"/>
    </source>
</evidence>